<keyword evidence="4 6" id="KW-1133">Transmembrane helix</keyword>
<sequence length="279" mass="29926">MTGARGIWRARWRFLVRLFDRIDSADLNLAAAGIAFYGFLAIFPAVASVISIWGWASDPGVIRQQIELAQDYLPAQAYGLIRDQIDWLLAANSRHLGWASVFSTLVALWSFRTGVAALIRGLNATHRLPNRTGPWHIVRAIVLTLTLVGVALAAMLLSVVAPLVLTFLPLGGFTQQVLELANAGVGLLVVVFGVALVYRLGPNRPAGVPRPVVSWGLVVAVALWAAASRAFVIYLANFGSYNEVYGSIGAVVALLVWLYLSAFAVLLGAAIDAVRAAPQ</sequence>
<dbReference type="Proteomes" id="UP000219467">
    <property type="component" value="Unassembled WGS sequence"/>
</dbReference>
<dbReference type="Pfam" id="PF03631">
    <property type="entry name" value="Virul_fac_BrkB"/>
    <property type="match status" value="1"/>
</dbReference>
<evidence type="ECO:0000256" key="6">
    <source>
        <dbReference type="SAM" id="Phobius"/>
    </source>
</evidence>
<dbReference type="PANTHER" id="PTHR30213">
    <property type="entry name" value="INNER MEMBRANE PROTEIN YHJD"/>
    <property type="match status" value="1"/>
</dbReference>
<feature type="transmembrane region" description="Helical" evidence="6">
    <location>
        <begin position="212"/>
        <end position="236"/>
    </location>
</feature>
<evidence type="ECO:0000256" key="4">
    <source>
        <dbReference type="ARBA" id="ARBA00022989"/>
    </source>
</evidence>
<keyword evidence="3 6" id="KW-0812">Transmembrane</keyword>
<accession>A0A285CQE1</accession>
<organism evidence="7 8">
    <name type="scientific">Cereibacter ovatus</name>
    <dbReference type="NCBI Taxonomy" id="439529"/>
    <lineage>
        <taxon>Bacteria</taxon>
        <taxon>Pseudomonadati</taxon>
        <taxon>Pseudomonadota</taxon>
        <taxon>Alphaproteobacteria</taxon>
        <taxon>Rhodobacterales</taxon>
        <taxon>Paracoccaceae</taxon>
        <taxon>Cereibacter</taxon>
    </lineage>
</organism>
<keyword evidence="5 6" id="KW-0472">Membrane</keyword>
<feature type="transmembrane region" description="Helical" evidence="6">
    <location>
        <begin position="27"/>
        <end position="53"/>
    </location>
</feature>
<feature type="transmembrane region" description="Helical" evidence="6">
    <location>
        <begin position="140"/>
        <end position="168"/>
    </location>
</feature>
<evidence type="ECO:0000256" key="2">
    <source>
        <dbReference type="ARBA" id="ARBA00022475"/>
    </source>
</evidence>
<dbReference type="NCBIfam" id="TIGR00765">
    <property type="entry name" value="yihY_not_rbn"/>
    <property type="match status" value="1"/>
</dbReference>
<evidence type="ECO:0000313" key="7">
    <source>
        <dbReference type="EMBL" id="SNX69790.1"/>
    </source>
</evidence>
<feature type="transmembrane region" description="Helical" evidence="6">
    <location>
        <begin position="248"/>
        <end position="271"/>
    </location>
</feature>
<evidence type="ECO:0000313" key="8">
    <source>
        <dbReference type="Proteomes" id="UP000219467"/>
    </source>
</evidence>
<feature type="transmembrane region" description="Helical" evidence="6">
    <location>
        <begin position="96"/>
        <end position="119"/>
    </location>
</feature>
<keyword evidence="8" id="KW-1185">Reference proteome</keyword>
<gene>
    <name evidence="7" type="ORF">SAMN05878503_104218</name>
</gene>
<protein>
    <submittedName>
        <fullName evidence="7">Membrane protein</fullName>
    </submittedName>
</protein>
<dbReference type="GO" id="GO:0005886">
    <property type="term" value="C:plasma membrane"/>
    <property type="evidence" value="ECO:0007669"/>
    <property type="project" value="UniProtKB-SubCell"/>
</dbReference>
<proteinExistence type="predicted"/>
<dbReference type="EMBL" id="OAOQ01000004">
    <property type="protein sequence ID" value="SNX69790.1"/>
    <property type="molecule type" value="Genomic_DNA"/>
</dbReference>
<evidence type="ECO:0000256" key="3">
    <source>
        <dbReference type="ARBA" id="ARBA00022692"/>
    </source>
</evidence>
<name>A0A285CQE1_9RHOB</name>
<keyword evidence="2" id="KW-1003">Cell membrane</keyword>
<evidence type="ECO:0000256" key="1">
    <source>
        <dbReference type="ARBA" id="ARBA00004651"/>
    </source>
</evidence>
<dbReference type="RefSeq" id="WP_235840951.1">
    <property type="nucleotide sequence ID" value="NZ_OAOQ01000004.1"/>
</dbReference>
<dbReference type="PANTHER" id="PTHR30213:SF0">
    <property type="entry name" value="UPF0761 MEMBRANE PROTEIN YIHY"/>
    <property type="match status" value="1"/>
</dbReference>
<dbReference type="PIRSF" id="PIRSF035875">
    <property type="entry name" value="RNase_BN"/>
    <property type="match status" value="1"/>
</dbReference>
<dbReference type="AlphaFoldDB" id="A0A285CQE1"/>
<dbReference type="InterPro" id="IPR017039">
    <property type="entry name" value="Virul_fac_BrkB"/>
</dbReference>
<feature type="transmembrane region" description="Helical" evidence="6">
    <location>
        <begin position="180"/>
        <end position="200"/>
    </location>
</feature>
<evidence type="ECO:0000256" key="5">
    <source>
        <dbReference type="ARBA" id="ARBA00023136"/>
    </source>
</evidence>
<comment type="subcellular location">
    <subcellularLocation>
        <location evidence="1">Cell membrane</location>
        <topology evidence="1">Multi-pass membrane protein</topology>
    </subcellularLocation>
</comment>
<reference evidence="8" key="1">
    <citation type="submission" date="2017-08" db="EMBL/GenBank/DDBJ databases">
        <authorList>
            <person name="Varghese N."/>
            <person name="Submissions S."/>
        </authorList>
    </citation>
    <scope>NUCLEOTIDE SEQUENCE [LARGE SCALE GENOMIC DNA]</scope>
    <source>
        <strain evidence="8">JA234</strain>
    </source>
</reference>